<dbReference type="GO" id="GO:0006015">
    <property type="term" value="P:5-phosphoribose 1-diphosphate biosynthetic process"/>
    <property type="evidence" value="ECO:0007669"/>
    <property type="project" value="UniProtKB-UniRule"/>
</dbReference>
<evidence type="ECO:0000256" key="1">
    <source>
        <dbReference type="ARBA" id="ARBA00000373"/>
    </source>
</evidence>
<evidence type="ECO:0000256" key="4">
    <source>
        <dbReference type="ARBA" id="ARBA00022741"/>
    </source>
</evidence>
<comment type="caution">
    <text evidence="8">The sequence shown here is derived from an EMBL/GenBank/DDBJ whole genome shotgun (WGS) entry which is preliminary data.</text>
</comment>
<comment type="similarity">
    <text evidence="6">Belongs to the ribose 1,5-bisphosphokinase family.</text>
</comment>
<dbReference type="Gene3D" id="3.40.50.300">
    <property type="entry name" value="P-loop containing nucleotide triphosphate hydrolases"/>
    <property type="match status" value="1"/>
</dbReference>
<dbReference type="SMART" id="SM00072">
    <property type="entry name" value="GuKc"/>
    <property type="match status" value="1"/>
</dbReference>
<comment type="pathway">
    <text evidence="2 6">Metabolic intermediate biosynthesis; 5-phospho-alpha-D-ribose 1-diphosphate biosynthesis; 5-phospho-alpha-D-ribose 1-diphosphate from D-ribose 5-phosphate (route II): step 3/3.</text>
</comment>
<dbReference type="HAMAP" id="MF_00836">
    <property type="entry name" value="PhnN"/>
    <property type="match status" value="1"/>
</dbReference>
<organism evidence="8 9">
    <name type="scientific">Dinghuibacter silviterrae</name>
    <dbReference type="NCBI Taxonomy" id="1539049"/>
    <lineage>
        <taxon>Bacteria</taxon>
        <taxon>Pseudomonadati</taxon>
        <taxon>Bacteroidota</taxon>
        <taxon>Chitinophagia</taxon>
        <taxon>Chitinophagales</taxon>
        <taxon>Chitinophagaceae</taxon>
        <taxon>Dinghuibacter</taxon>
    </lineage>
</organism>
<evidence type="ECO:0000256" key="2">
    <source>
        <dbReference type="ARBA" id="ARBA00005069"/>
    </source>
</evidence>
<name>A0A4R8DRJ7_9BACT</name>
<dbReference type="UniPathway" id="UPA00087">
    <property type="reaction ID" value="UER00175"/>
</dbReference>
<accession>A0A4R8DRJ7</accession>
<protein>
    <recommendedName>
        <fullName evidence="6">Ribose 1,5-bisphosphate phosphokinase PhnN</fullName>
        <ecNumber evidence="6">2.7.4.23</ecNumber>
    </recommendedName>
    <alternativeName>
        <fullName evidence="6">Ribose 1,5-bisphosphokinase</fullName>
    </alternativeName>
</protein>
<comment type="function">
    <text evidence="6">Catalyzes the phosphorylation of ribose 1,5-bisphosphate to 5-phospho-D-ribosyl alpha-1-diphosphate (PRPP).</text>
</comment>
<evidence type="ECO:0000256" key="5">
    <source>
        <dbReference type="ARBA" id="ARBA00022840"/>
    </source>
</evidence>
<dbReference type="OrthoDB" id="1033810at2"/>
<dbReference type="SUPFAM" id="SSF52540">
    <property type="entry name" value="P-loop containing nucleoside triphosphate hydrolases"/>
    <property type="match status" value="1"/>
</dbReference>
<keyword evidence="4 6" id="KW-0547">Nucleotide-binding</keyword>
<dbReference type="GO" id="GO:0019634">
    <property type="term" value="P:organic phosphonate metabolic process"/>
    <property type="evidence" value="ECO:0007669"/>
    <property type="project" value="UniProtKB-UniRule"/>
</dbReference>
<reference evidence="8 9" key="1">
    <citation type="submission" date="2019-03" db="EMBL/GenBank/DDBJ databases">
        <title>Genomic Encyclopedia of Type Strains, Phase IV (KMG-IV): sequencing the most valuable type-strain genomes for metagenomic binning, comparative biology and taxonomic classification.</title>
        <authorList>
            <person name="Goeker M."/>
        </authorList>
    </citation>
    <scope>NUCLEOTIDE SEQUENCE [LARGE SCALE GENOMIC DNA]</scope>
    <source>
        <strain evidence="8 9">DSM 100059</strain>
    </source>
</reference>
<dbReference type="NCBIfam" id="NF007485">
    <property type="entry name" value="PRK10078.1"/>
    <property type="match status" value="1"/>
</dbReference>
<dbReference type="InterPro" id="IPR008145">
    <property type="entry name" value="GK/Ca_channel_bsu"/>
</dbReference>
<comment type="catalytic activity">
    <reaction evidence="1 6">
        <text>alpha-D-ribose 1,5-bisphosphate + ATP = 5-phospho-alpha-D-ribose 1-diphosphate + ADP</text>
        <dbReference type="Rhea" id="RHEA:20109"/>
        <dbReference type="ChEBI" id="CHEBI:30616"/>
        <dbReference type="ChEBI" id="CHEBI:58017"/>
        <dbReference type="ChEBI" id="CHEBI:68688"/>
        <dbReference type="ChEBI" id="CHEBI:456216"/>
        <dbReference type="EC" id="2.7.4.23"/>
    </reaction>
</comment>
<evidence type="ECO:0000256" key="6">
    <source>
        <dbReference type="HAMAP-Rule" id="MF_00836"/>
    </source>
</evidence>
<evidence type="ECO:0000256" key="3">
    <source>
        <dbReference type="ARBA" id="ARBA00022679"/>
    </source>
</evidence>
<dbReference type="NCBIfam" id="TIGR02322">
    <property type="entry name" value="phosphon_PhnN"/>
    <property type="match status" value="1"/>
</dbReference>
<keyword evidence="9" id="KW-1185">Reference proteome</keyword>
<comment type="caution">
    <text evidence="6">Lacks conserved residue(s) required for the propagation of feature annotation.</text>
</comment>
<proteinExistence type="inferred from homology"/>
<dbReference type="EMBL" id="SODV01000001">
    <property type="protein sequence ID" value="TDX00830.1"/>
    <property type="molecule type" value="Genomic_DNA"/>
</dbReference>
<dbReference type="EC" id="2.7.4.23" evidence="6"/>
<dbReference type="GO" id="GO:0005524">
    <property type="term" value="F:ATP binding"/>
    <property type="evidence" value="ECO:0007669"/>
    <property type="project" value="UniProtKB-KW"/>
</dbReference>
<dbReference type="GO" id="GO:0033863">
    <property type="term" value="F:ribose 1,5-bisphosphate phosphokinase activity"/>
    <property type="evidence" value="ECO:0007669"/>
    <property type="project" value="UniProtKB-UniRule"/>
</dbReference>
<dbReference type="InterPro" id="IPR012699">
    <property type="entry name" value="PhnN"/>
</dbReference>
<gene>
    <name evidence="6" type="primary">phnN</name>
    <name evidence="8" type="ORF">EDB95_1859</name>
</gene>
<keyword evidence="5 6" id="KW-0067">ATP-binding</keyword>
<keyword evidence="8" id="KW-0418">Kinase</keyword>
<dbReference type="InterPro" id="IPR027417">
    <property type="entry name" value="P-loop_NTPase"/>
</dbReference>
<evidence type="ECO:0000313" key="8">
    <source>
        <dbReference type="EMBL" id="TDX00830.1"/>
    </source>
</evidence>
<keyword evidence="3 6" id="KW-0808">Transferase</keyword>
<evidence type="ECO:0000313" key="9">
    <source>
        <dbReference type="Proteomes" id="UP000294498"/>
    </source>
</evidence>
<dbReference type="RefSeq" id="WP_133992856.1">
    <property type="nucleotide sequence ID" value="NZ_SODV01000001.1"/>
</dbReference>
<sequence>MATLFYVMGASGVGKDALMQYARRSIDGSRSIVFAHRYITRPFEAGGENHIYLSPGEFALRKGRNLFALDWESHGFCYGIGREIDAWMADGLDVVVNGSREYLPIARERYPHLVAVLIEADPAVVRQRLEGRGRETQEEVERRLRRAPVTTNTLCIQNDSTLEEGGNALLSTLFTHHQSSRT</sequence>
<evidence type="ECO:0000259" key="7">
    <source>
        <dbReference type="SMART" id="SM00072"/>
    </source>
</evidence>
<dbReference type="AlphaFoldDB" id="A0A4R8DRJ7"/>
<dbReference type="Proteomes" id="UP000294498">
    <property type="component" value="Unassembled WGS sequence"/>
</dbReference>
<feature type="domain" description="Guanylate kinase/L-type calcium channel beta subunit" evidence="7">
    <location>
        <begin position="1"/>
        <end position="177"/>
    </location>
</feature>